<dbReference type="EMBL" id="CP151632">
    <property type="protein sequence ID" value="WZO36055.1"/>
    <property type="molecule type" value="Genomic_DNA"/>
</dbReference>
<protein>
    <submittedName>
        <fullName evidence="1">Uncharacterized protein</fullName>
    </submittedName>
</protein>
<name>A0AAU6SGV6_9MICO</name>
<dbReference type="RefSeq" id="WP_349426856.1">
    <property type="nucleotide sequence ID" value="NZ_CP151632.1"/>
</dbReference>
<reference evidence="1" key="1">
    <citation type="submission" date="2024-04" db="EMBL/GenBank/DDBJ databases">
        <authorList>
            <person name="Roder T."/>
            <person name="Oberhansli S."/>
            <person name="Kreuzer M."/>
        </authorList>
    </citation>
    <scope>NUCLEOTIDE SEQUENCE</scope>
    <source>
        <strain evidence="1">LWS13-1.2</strain>
    </source>
</reference>
<proteinExistence type="predicted"/>
<organism evidence="1">
    <name type="scientific">Microbacterium sp. LWS13-1.2</name>
    <dbReference type="NCBI Taxonomy" id="3135264"/>
    <lineage>
        <taxon>Bacteria</taxon>
        <taxon>Bacillati</taxon>
        <taxon>Actinomycetota</taxon>
        <taxon>Actinomycetes</taxon>
        <taxon>Micrococcales</taxon>
        <taxon>Microbacteriaceae</taxon>
        <taxon>Microbacterium</taxon>
    </lineage>
</organism>
<dbReference type="AlphaFoldDB" id="A0AAU6SGV6"/>
<gene>
    <name evidence="1" type="ORF">MRBLWS13_003771</name>
</gene>
<sequence>MADIDSLVPPHEPAEDALATVGKIALSLMIPGAGPILAEVLGHAVATRQAAMQHDFNAAVARELERVAAGVDEALTVEDVIASDEFIASMTRASRVASETSSHAKRRRLAAAVANGGPWAAFPSARRERFTKLVNDYDDLHVWMLQYLNDPEAWLQAHGIPYVGDGLVPPGPDHPLNAAFRVPAEVWQFQVARRVADLDAERLVRIPEALQRTPGDPTWAKVTGVGREFLAFVGEPEPVAVPAPEL</sequence>
<evidence type="ECO:0000313" key="1">
    <source>
        <dbReference type="EMBL" id="WZO36055.1"/>
    </source>
</evidence>
<accession>A0AAU6SGV6</accession>